<feature type="transmembrane region" description="Helical" evidence="2">
    <location>
        <begin position="140"/>
        <end position="160"/>
    </location>
</feature>
<evidence type="ECO:0000313" key="4">
    <source>
        <dbReference type="Proteomes" id="UP000018936"/>
    </source>
</evidence>
<comment type="caution">
    <text evidence="3">The sequence shown here is derived from an EMBL/GenBank/DDBJ whole genome shotgun (WGS) entry which is preliminary data.</text>
</comment>
<feature type="region of interest" description="Disordered" evidence="1">
    <location>
        <begin position="1"/>
        <end position="76"/>
    </location>
</feature>
<keyword evidence="2" id="KW-1133">Transmembrane helix</keyword>
<dbReference type="AlphaFoldDB" id="V8NCW5"/>
<keyword evidence="2" id="KW-0812">Transmembrane</keyword>
<evidence type="ECO:0000256" key="2">
    <source>
        <dbReference type="SAM" id="Phobius"/>
    </source>
</evidence>
<feature type="non-terminal residue" evidence="3">
    <location>
        <position position="1"/>
    </location>
</feature>
<sequence>MRGKEGRKGEEGEGEGEGRGRGRKEGRKEGKKERRGGGRRRGRGEGGGGGREGPQVGRRQPSATRHTAAPNGEGAGAANCAKAALTDEAVIRPTSGGREACLAVELPPSLTRQLTNCSPCLLSCVALICSNLRRRRLLRLLLLLLYVFVFPPACSLLLFLPDTRMDVHPPRTLLFKGFRLIGDGKACQETSPFS</sequence>
<accession>V8NCW5</accession>
<feature type="compositionally biased region" description="Basic and acidic residues" evidence="1">
    <location>
        <begin position="26"/>
        <end position="36"/>
    </location>
</feature>
<dbReference type="EMBL" id="AZIM01005234">
    <property type="protein sequence ID" value="ETE59791.1"/>
    <property type="molecule type" value="Genomic_DNA"/>
</dbReference>
<keyword evidence="2" id="KW-0472">Membrane</keyword>
<evidence type="ECO:0000313" key="3">
    <source>
        <dbReference type="EMBL" id="ETE59791.1"/>
    </source>
</evidence>
<keyword evidence="4" id="KW-1185">Reference proteome</keyword>
<protein>
    <submittedName>
        <fullName evidence="3">Uncharacterized protein</fullName>
    </submittedName>
</protein>
<feature type="compositionally biased region" description="Basic and acidic residues" evidence="1">
    <location>
        <begin position="1"/>
        <end position="20"/>
    </location>
</feature>
<organism evidence="3 4">
    <name type="scientific">Ophiophagus hannah</name>
    <name type="common">King cobra</name>
    <name type="synonym">Naja hannah</name>
    <dbReference type="NCBI Taxonomy" id="8665"/>
    <lineage>
        <taxon>Eukaryota</taxon>
        <taxon>Metazoa</taxon>
        <taxon>Chordata</taxon>
        <taxon>Craniata</taxon>
        <taxon>Vertebrata</taxon>
        <taxon>Euteleostomi</taxon>
        <taxon>Lepidosauria</taxon>
        <taxon>Squamata</taxon>
        <taxon>Bifurcata</taxon>
        <taxon>Unidentata</taxon>
        <taxon>Episquamata</taxon>
        <taxon>Toxicofera</taxon>
        <taxon>Serpentes</taxon>
        <taxon>Colubroidea</taxon>
        <taxon>Elapidae</taxon>
        <taxon>Elapinae</taxon>
        <taxon>Ophiophagus</taxon>
    </lineage>
</organism>
<proteinExistence type="predicted"/>
<name>V8NCW5_OPHHA</name>
<reference evidence="3 4" key="1">
    <citation type="journal article" date="2013" name="Proc. Natl. Acad. Sci. U.S.A.">
        <title>The king cobra genome reveals dynamic gene evolution and adaptation in the snake venom system.</title>
        <authorList>
            <person name="Vonk F.J."/>
            <person name="Casewell N.R."/>
            <person name="Henkel C.V."/>
            <person name="Heimberg A.M."/>
            <person name="Jansen H.J."/>
            <person name="McCleary R.J."/>
            <person name="Kerkkamp H.M."/>
            <person name="Vos R.A."/>
            <person name="Guerreiro I."/>
            <person name="Calvete J.J."/>
            <person name="Wuster W."/>
            <person name="Woods A.E."/>
            <person name="Logan J.M."/>
            <person name="Harrison R.A."/>
            <person name="Castoe T.A."/>
            <person name="de Koning A.P."/>
            <person name="Pollock D.D."/>
            <person name="Yandell M."/>
            <person name="Calderon D."/>
            <person name="Renjifo C."/>
            <person name="Currier R.B."/>
            <person name="Salgado D."/>
            <person name="Pla D."/>
            <person name="Sanz L."/>
            <person name="Hyder A.S."/>
            <person name="Ribeiro J.M."/>
            <person name="Arntzen J.W."/>
            <person name="van den Thillart G.E."/>
            <person name="Boetzer M."/>
            <person name="Pirovano W."/>
            <person name="Dirks R.P."/>
            <person name="Spaink H.P."/>
            <person name="Duboule D."/>
            <person name="McGlinn E."/>
            <person name="Kini R.M."/>
            <person name="Richardson M.K."/>
        </authorList>
    </citation>
    <scope>NUCLEOTIDE SEQUENCE</scope>
    <source>
        <tissue evidence="3">Blood</tissue>
    </source>
</reference>
<gene>
    <name evidence="3" type="ORF">L345_14476</name>
</gene>
<evidence type="ECO:0000256" key="1">
    <source>
        <dbReference type="SAM" id="MobiDB-lite"/>
    </source>
</evidence>
<dbReference type="Proteomes" id="UP000018936">
    <property type="component" value="Unassembled WGS sequence"/>
</dbReference>